<dbReference type="InterPro" id="IPR023298">
    <property type="entry name" value="ATPase_P-typ_TM_dom_sf"/>
</dbReference>
<dbReference type="EMBL" id="VSSQ01084749">
    <property type="protein sequence ID" value="MPN32638.1"/>
    <property type="molecule type" value="Genomic_DNA"/>
</dbReference>
<reference evidence="2" key="1">
    <citation type="submission" date="2019-08" db="EMBL/GenBank/DDBJ databases">
        <authorList>
            <person name="Kucharzyk K."/>
            <person name="Murdoch R.W."/>
            <person name="Higgins S."/>
            <person name="Loffler F."/>
        </authorList>
    </citation>
    <scope>NUCLEOTIDE SEQUENCE</scope>
</reference>
<feature type="transmembrane region" description="Helical" evidence="1">
    <location>
        <begin position="70"/>
        <end position="91"/>
    </location>
</feature>
<comment type="caution">
    <text evidence="2">The sequence shown here is derived from an EMBL/GenBank/DDBJ whole genome shotgun (WGS) entry which is preliminary data.</text>
</comment>
<protein>
    <recommendedName>
        <fullName evidence="3">Calcium-transporting ATPase 1</fullName>
    </recommendedName>
</protein>
<dbReference type="SUPFAM" id="SSF81665">
    <property type="entry name" value="Calcium ATPase, transmembrane domain M"/>
    <property type="match status" value="1"/>
</dbReference>
<sequence length="127" mass="14474">MKGLIISSLLFGLLFAIEDLVIALIAVKLFNCTLEQLQTVMMFALVINTQMRIFIVRERRHFWSSIPSKILIIVSIITILLFVPMVVFEFIVPAISIYLVLATIGVAIISMFVIDFIKRILFKTLKV</sequence>
<gene>
    <name evidence="2" type="ORF">SDC9_180118</name>
</gene>
<keyword evidence="1" id="KW-1133">Transmembrane helix</keyword>
<feature type="transmembrane region" description="Helical" evidence="1">
    <location>
        <begin position="39"/>
        <end position="58"/>
    </location>
</feature>
<name>A0A645H0X4_9ZZZZ</name>
<evidence type="ECO:0000256" key="1">
    <source>
        <dbReference type="SAM" id="Phobius"/>
    </source>
</evidence>
<evidence type="ECO:0000313" key="2">
    <source>
        <dbReference type="EMBL" id="MPN32638.1"/>
    </source>
</evidence>
<keyword evidence="1" id="KW-0472">Membrane</keyword>
<dbReference type="Gene3D" id="1.20.1110.10">
    <property type="entry name" value="Calcium-transporting ATPase, transmembrane domain"/>
    <property type="match status" value="1"/>
</dbReference>
<accession>A0A645H0X4</accession>
<organism evidence="2">
    <name type="scientific">bioreactor metagenome</name>
    <dbReference type="NCBI Taxonomy" id="1076179"/>
    <lineage>
        <taxon>unclassified sequences</taxon>
        <taxon>metagenomes</taxon>
        <taxon>ecological metagenomes</taxon>
    </lineage>
</organism>
<proteinExistence type="predicted"/>
<dbReference type="AlphaFoldDB" id="A0A645H0X4"/>
<evidence type="ECO:0008006" key="3">
    <source>
        <dbReference type="Google" id="ProtNLM"/>
    </source>
</evidence>
<keyword evidence="1" id="KW-0812">Transmembrane</keyword>
<feature type="transmembrane region" description="Helical" evidence="1">
    <location>
        <begin position="97"/>
        <end position="117"/>
    </location>
</feature>